<proteinExistence type="inferred from homology"/>
<comment type="similarity">
    <text evidence="1">Belongs to the sigma-70 factor family. ECF subfamily.</text>
</comment>
<reference evidence="8" key="1">
    <citation type="submission" date="2022-01" db="EMBL/GenBank/DDBJ databases">
        <title>Novel species in genus Dyadobacter.</title>
        <authorList>
            <person name="Ma C."/>
        </authorList>
    </citation>
    <scope>NUCLEOTIDE SEQUENCE</scope>
    <source>
        <strain evidence="8">CY357</strain>
    </source>
</reference>
<gene>
    <name evidence="8" type="ORF">L0661_06380</name>
</gene>
<keyword evidence="4" id="KW-0238">DNA-binding</keyword>
<evidence type="ECO:0000256" key="2">
    <source>
        <dbReference type="ARBA" id="ARBA00023015"/>
    </source>
</evidence>
<dbReference type="Proteomes" id="UP001139411">
    <property type="component" value="Unassembled WGS sequence"/>
</dbReference>
<dbReference type="GO" id="GO:0016987">
    <property type="term" value="F:sigma factor activity"/>
    <property type="evidence" value="ECO:0007669"/>
    <property type="project" value="UniProtKB-KW"/>
</dbReference>
<dbReference type="Gene3D" id="1.10.1740.10">
    <property type="match status" value="1"/>
</dbReference>
<dbReference type="SUPFAM" id="SSF88659">
    <property type="entry name" value="Sigma3 and sigma4 domains of RNA polymerase sigma factors"/>
    <property type="match status" value="1"/>
</dbReference>
<evidence type="ECO:0000256" key="1">
    <source>
        <dbReference type="ARBA" id="ARBA00010641"/>
    </source>
</evidence>
<feature type="domain" description="RNA polymerase sigma-70 region 2" evidence="6">
    <location>
        <begin position="30"/>
        <end position="95"/>
    </location>
</feature>
<dbReference type="AlphaFoldDB" id="A0A9X1QBC7"/>
<evidence type="ECO:0000256" key="3">
    <source>
        <dbReference type="ARBA" id="ARBA00023082"/>
    </source>
</evidence>
<dbReference type="PANTHER" id="PTHR43133">
    <property type="entry name" value="RNA POLYMERASE ECF-TYPE SIGMA FACTO"/>
    <property type="match status" value="1"/>
</dbReference>
<evidence type="ECO:0000259" key="6">
    <source>
        <dbReference type="Pfam" id="PF04542"/>
    </source>
</evidence>
<dbReference type="Gene3D" id="1.10.10.10">
    <property type="entry name" value="Winged helix-like DNA-binding domain superfamily/Winged helix DNA-binding domain"/>
    <property type="match status" value="1"/>
</dbReference>
<accession>A0A9X1QBC7</accession>
<dbReference type="PANTHER" id="PTHR43133:SF8">
    <property type="entry name" value="RNA POLYMERASE SIGMA FACTOR HI_1459-RELATED"/>
    <property type="match status" value="1"/>
</dbReference>
<organism evidence="8 9">
    <name type="scientific">Dyadobacter chenhuakuii</name>
    <dbReference type="NCBI Taxonomy" id="2909339"/>
    <lineage>
        <taxon>Bacteria</taxon>
        <taxon>Pseudomonadati</taxon>
        <taxon>Bacteroidota</taxon>
        <taxon>Cytophagia</taxon>
        <taxon>Cytophagales</taxon>
        <taxon>Spirosomataceae</taxon>
        <taxon>Dyadobacter</taxon>
    </lineage>
</organism>
<dbReference type="SUPFAM" id="SSF88946">
    <property type="entry name" value="Sigma2 domain of RNA polymerase sigma factors"/>
    <property type="match status" value="1"/>
</dbReference>
<keyword evidence="2" id="KW-0805">Transcription regulation</keyword>
<dbReference type="InterPro" id="IPR013249">
    <property type="entry name" value="RNA_pol_sigma70_r4_t2"/>
</dbReference>
<dbReference type="EMBL" id="JAKFFV010000004">
    <property type="protein sequence ID" value="MCF2497924.1"/>
    <property type="molecule type" value="Genomic_DNA"/>
</dbReference>
<comment type="caution">
    <text evidence="8">The sequence shown here is derived from an EMBL/GenBank/DDBJ whole genome shotgun (WGS) entry which is preliminary data.</text>
</comment>
<name>A0A9X1QBC7_9BACT</name>
<dbReference type="InterPro" id="IPR013325">
    <property type="entry name" value="RNA_pol_sigma_r2"/>
</dbReference>
<evidence type="ECO:0000313" key="9">
    <source>
        <dbReference type="Proteomes" id="UP001139411"/>
    </source>
</evidence>
<dbReference type="Pfam" id="PF04542">
    <property type="entry name" value="Sigma70_r2"/>
    <property type="match status" value="1"/>
</dbReference>
<dbReference type="NCBIfam" id="TIGR02937">
    <property type="entry name" value="sigma70-ECF"/>
    <property type="match status" value="1"/>
</dbReference>
<dbReference type="InterPro" id="IPR014284">
    <property type="entry name" value="RNA_pol_sigma-70_dom"/>
</dbReference>
<dbReference type="GO" id="GO:0006352">
    <property type="term" value="P:DNA-templated transcription initiation"/>
    <property type="evidence" value="ECO:0007669"/>
    <property type="project" value="InterPro"/>
</dbReference>
<sequence length="194" mass="22717">MAFFRSKLKTDLTELVRACQRQDSRAQVVFYDRYKGKLLGICVRYAKTVAEAEDIFQEGIMKIFSKIGEISNPESIDSWVKTIMIRHAIDYYNQVTRKENLSSSYENVEMEWQVDDHSAVLHRMDVEILLETINELPDGYRIVVNLYFIDGYKHFEIARMLGIMEATSRSQLARGRNLLFKLLEQKGIKQHEIL</sequence>
<dbReference type="RefSeq" id="WP_235177203.1">
    <property type="nucleotide sequence ID" value="NZ_JAKFFV010000004.1"/>
</dbReference>
<evidence type="ECO:0000256" key="4">
    <source>
        <dbReference type="ARBA" id="ARBA00023125"/>
    </source>
</evidence>
<dbReference type="InterPro" id="IPR013324">
    <property type="entry name" value="RNA_pol_sigma_r3/r4-like"/>
</dbReference>
<keyword evidence="5" id="KW-0804">Transcription</keyword>
<dbReference type="InterPro" id="IPR039425">
    <property type="entry name" value="RNA_pol_sigma-70-like"/>
</dbReference>
<protein>
    <submittedName>
        <fullName evidence="8">RNA polymerase sigma factor</fullName>
    </submittedName>
</protein>
<evidence type="ECO:0000259" key="7">
    <source>
        <dbReference type="Pfam" id="PF08281"/>
    </source>
</evidence>
<dbReference type="InterPro" id="IPR036388">
    <property type="entry name" value="WH-like_DNA-bd_sf"/>
</dbReference>
<evidence type="ECO:0000313" key="8">
    <source>
        <dbReference type="EMBL" id="MCF2497924.1"/>
    </source>
</evidence>
<evidence type="ECO:0000256" key="5">
    <source>
        <dbReference type="ARBA" id="ARBA00023163"/>
    </source>
</evidence>
<dbReference type="Pfam" id="PF08281">
    <property type="entry name" value="Sigma70_r4_2"/>
    <property type="match status" value="1"/>
</dbReference>
<dbReference type="GO" id="GO:0003677">
    <property type="term" value="F:DNA binding"/>
    <property type="evidence" value="ECO:0007669"/>
    <property type="project" value="UniProtKB-KW"/>
</dbReference>
<keyword evidence="3" id="KW-0731">Sigma factor</keyword>
<dbReference type="InterPro" id="IPR007627">
    <property type="entry name" value="RNA_pol_sigma70_r2"/>
</dbReference>
<feature type="domain" description="RNA polymerase sigma factor 70 region 4 type 2" evidence="7">
    <location>
        <begin position="128"/>
        <end position="177"/>
    </location>
</feature>